<protein>
    <submittedName>
        <fullName evidence="1">Uncharacterized protein</fullName>
    </submittedName>
</protein>
<accession>A0A7W6BJS3</accession>
<comment type="caution">
    <text evidence="1">The sequence shown here is derived from an EMBL/GenBank/DDBJ whole genome shotgun (WGS) entry which is preliminary data.</text>
</comment>
<dbReference type="AlphaFoldDB" id="A0A7W6BJS3"/>
<reference evidence="1 2" key="1">
    <citation type="submission" date="2020-08" db="EMBL/GenBank/DDBJ databases">
        <title>Genomic Encyclopedia of Type Strains, Phase IV (KMG-IV): sequencing the most valuable type-strain genomes for metagenomic binning, comparative biology and taxonomic classification.</title>
        <authorList>
            <person name="Goeker M."/>
        </authorList>
    </citation>
    <scope>NUCLEOTIDE SEQUENCE [LARGE SCALE GENOMIC DNA]</scope>
    <source>
        <strain evidence="1 2">DSM 26189</strain>
    </source>
</reference>
<dbReference type="RefSeq" id="WP_188073616.1">
    <property type="nucleotide sequence ID" value="NZ_BSPS01000044.1"/>
</dbReference>
<name>A0A7W6BJS3_9SPHN</name>
<dbReference type="EMBL" id="JACIDT010000022">
    <property type="protein sequence ID" value="MBB3928336.1"/>
    <property type="molecule type" value="Genomic_DNA"/>
</dbReference>
<evidence type="ECO:0000313" key="2">
    <source>
        <dbReference type="Proteomes" id="UP000571950"/>
    </source>
</evidence>
<gene>
    <name evidence="1" type="ORF">GGR43_004080</name>
</gene>
<organism evidence="1 2">
    <name type="scientific">Sphingobium jiangsuense</name>
    <dbReference type="NCBI Taxonomy" id="870476"/>
    <lineage>
        <taxon>Bacteria</taxon>
        <taxon>Pseudomonadati</taxon>
        <taxon>Pseudomonadota</taxon>
        <taxon>Alphaproteobacteria</taxon>
        <taxon>Sphingomonadales</taxon>
        <taxon>Sphingomonadaceae</taxon>
        <taxon>Sphingobium</taxon>
    </lineage>
</organism>
<sequence>MTPDLIEKMARAICELRIREIRRFDRTPEEIERQLSASVDYAWGGWVPEATTALSVALDAIGEECARVAGEVIVQARMGEIDNDLRSIYHIQADEIRARIAELKRALPLTK</sequence>
<evidence type="ECO:0000313" key="1">
    <source>
        <dbReference type="EMBL" id="MBB3928336.1"/>
    </source>
</evidence>
<dbReference type="Proteomes" id="UP000571950">
    <property type="component" value="Unassembled WGS sequence"/>
</dbReference>
<keyword evidence="2" id="KW-1185">Reference proteome</keyword>
<proteinExistence type="predicted"/>